<evidence type="ECO:0000313" key="3">
    <source>
        <dbReference type="Proteomes" id="UP000065807"/>
    </source>
</evidence>
<gene>
    <name evidence="2" type="ORF">LIP_0779</name>
</gene>
<dbReference type="AlphaFoldDB" id="A0A0K2SHP3"/>
<reference evidence="3" key="2">
    <citation type="journal article" date="2016" name="Int. J. Syst. Evol. Microbiol.">
        <title>Complete genome sequence and cell structure of Limnochorda pilosa, a Gram-negative spore-former within the phylum Firmicutes.</title>
        <authorList>
            <person name="Watanabe M."/>
            <person name="Kojima H."/>
            <person name="Fukui M."/>
        </authorList>
    </citation>
    <scope>NUCLEOTIDE SEQUENCE [LARGE SCALE GENOMIC DNA]</scope>
    <source>
        <strain evidence="3">HC45</strain>
    </source>
</reference>
<dbReference type="Proteomes" id="UP000065807">
    <property type="component" value="Chromosome"/>
</dbReference>
<comment type="similarity">
    <text evidence="1">Belongs to the phosphosulfolactate synthase family.</text>
</comment>
<dbReference type="EMBL" id="AP014924">
    <property type="protein sequence ID" value="BAS26636.1"/>
    <property type="molecule type" value="Genomic_DNA"/>
</dbReference>
<keyword evidence="3" id="KW-1185">Reference proteome</keyword>
<dbReference type="STRING" id="1555112.LIP_0779"/>
<dbReference type="SUPFAM" id="SSF102110">
    <property type="entry name" value="(2r)-phospho-3-sulfolactate synthase ComA"/>
    <property type="match status" value="1"/>
</dbReference>
<dbReference type="PATRIC" id="fig|1555112.3.peg.810"/>
<dbReference type="PANTHER" id="PTHR48413">
    <property type="match status" value="1"/>
</dbReference>
<protein>
    <submittedName>
        <fullName evidence="2">Phosphosulfolactate synthase</fullName>
    </submittedName>
</protein>
<dbReference type="PANTHER" id="PTHR48413:SF1">
    <property type="entry name" value="PROTEIN HEAT-STRESS-ASSOCIATED 32"/>
    <property type="match status" value="1"/>
</dbReference>
<evidence type="ECO:0000256" key="1">
    <source>
        <dbReference type="ARBA" id="ARBA00010424"/>
    </source>
</evidence>
<evidence type="ECO:0000313" key="2">
    <source>
        <dbReference type="EMBL" id="BAS26636.1"/>
    </source>
</evidence>
<dbReference type="InterPro" id="IPR036112">
    <property type="entry name" value="ComA_synth_sf"/>
</dbReference>
<dbReference type="Gene3D" id="3.20.20.70">
    <property type="entry name" value="Aldolase class I"/>
    <property type="match status" value="1"/>
</dbReference>
<dbReference type="Pfam" id="PF02679">
    <property type="entry name" value="ComA"/>
    <property type="match status" value="1"/>
</dbReference>
<proteinExistence type="inferred from homology"/>
<sequence length="246" mass="26988">MGLTMVLDKGTPLQVLDGLLAVAAPYVDFWKLAFGTSALLAQEALAERVEVARRYGVEVYPGGTLLEVALFQGRLEAWIDRASAVGIRTVELSDGTISLSLEERCRILRRLRREGFTVVTEVGKKHPDDRPDPAVLLRTLRVDLNEGAAWVIVEGRESGHTVGIYRGDGSIDSDLLDALVEAAGGPERIIWEAPRKSQQEELLRRFGVNANLGNVEPPGILALEALRVGLRGDTFRPVVRDSERRA</sequence>
<reference evidence="3" key="1">
    <citation type="submission" date="2015-07" db="EMBL/GenBank/DDBJ databases">
        <title>Complete genome sequence and phylogenetic analysis of Limnochorda pilosa.</title>
        <authorList>
            <person name="Watanabe M."/>
            <person name="Kojima H."/>
            <person name="Fukui M."/>
        </authorList>
    </citation>
    <scope>NUCLEOTIDE SEQUENCE [LARGE SCALE GENOMIC DNA]</scope>
    <source>
        <strain evidence="3">HC45</strain>
    </source>
</reference>
<accession>A0A0K2SHP3</accession>
<dbReference type="InterPro" id="IPR003830">
    <property type="entry name" value="ComA_synth"/>
</dbReference>
<dbReference type="KEGG" id="lpil:LIP_0779"/>
<organism evidence="2 3">
    <name type="scientific">Limnochorda pilosa</name>
    <dbReference type="NCBI Taxonomy" id="1555112"/>
    <lineage>
        <taxon>Bacteria</taxon>
        <taxon>Bacillati</taxon>
        <taxon>Bacillota</taxon>
        <taxon>Limnochordia</taxon>
        <taxon>Limnochordales</taxon>
        <taxon>Limnochordaceae</taxon>
        <taxon>Limnochorda</taxon>
    </lineage>
</organism>
<name>A0A0K2SHP3_LIMPI</name>
<dbReference type="InterPro" id="IPR013785">
    <property type="entry name" value="Aldolase_TIM"/>
</dbReference>